<dbReference type="EMBL" id="QUTD01001678">
    <property type="protein sequence ID" value="RHY77532.1"/>
    <property type="molecule type" value="Genomic_DNA"/>
</dbReference>
<dbReference type="EMBL" id="QUTA01000304">
    <property type="protein sequence ID" value="RHY38084.1"/>
    <property type="molecule type" value="Genomic_DNA"/>
</dbReference>
<evidence type="ECO:0000313" key="12">
    <source>
        <dbReference type="Proteomes" id="UP000266643"/>
    </source>
</evidence>
<dbReference type="AlphaFoldDB" id="A0A397B163"/>
<gene>
    <name evidence="2" type="ORF">DYB25_008373</name>
    <name evidence="7" type="ORF">DYB26_010658</name>
    <name evidence="5" type="ORF">DYB30_009310</name>
    <name evidence="6" type="ORF">DYB31_012043</name>
    <name evidence="4" type="ORF">DYB34_011265</name>
    <name evidence="1" type="ORF">DYB36_005283</name>
    <name evidence="3" type="ORF">DYB38_005419</name>
</gene>
<proteinExistence type="predicted"/>
<evidence type="ECO:0000313" key="13">
    <source>
        <dbReference type="Proteomes" id="UP000283543"/>
    </source>
</evidence>
<evidence type="ECO:0000313" key="5">
    <source>
        <dbReference type="EMBL" id="RHY77532.1"/>
    </source>
</evidence>
<evidence type="ECO:0000313" key="8">
    <source>
        <dbReference type="Proteomes" id="UP000265427"/>
    </source>
</evidence>
<name>A0A397B163_APHAT</name>
<reference evidence="8 9" key="1">
    <citation type="submission" date="2018-08" db="EMBL/GenBank/DDBJ databases">
        <title>Aphanomyces genome sequencing and annotation.</title>
        <authorList>
            <person name="Minardi D."/>
            <person name="Oidtmann B."/>
            <person name="Van Der Giezen M."/>
            <person name="Studholme D.J."/>
        </authorList>
    </citation>
    <scope>NUCLEOTIDE SEQUENCE [LARGE SCALE GENOMIC DNA]</scope>
    <source>
        <strain evidence="6 10">197901</strain>
        <strain evidence="5 12">D2</strain>
        <strain evidence="7 14">FDL457</strain>
        <strain evidence="1 8">Kv</strain>
        <strain evidence="3 9">SA</strain>
        <strain evidence="4 13">Si</strain>
        <strain evidence="2 11">Yx</strain>
    </source>
</reference>
<evidence type="ECO:0000313" key="4">
    <source>
        <dbReference type="EMBL" id="RHY56067.1"/>
    </source>
</evidence>
<evidence type="ECO:0000313" key="3">
    <source>
        <dbReference type="EMBL" id="RHY39531.1"/>
    </source>
</evidence>
<dbReference type="Proteomes" id="UP000283543">
    <property type="component" value="Unassembled WGS sequence"/>
</dbReference>
<evidence type="ECO:0000313" key="6">
    <source>
        <dbReference type="EMBL" id="RHY97005.1"/>
    </source>
</evidence>
<dbReference type="EMBL" id="QUTF01011674">
    <property type="protein sequence ID" value="RHZ27442.1"/>
    <property type="molecule type" value="Genomic_DNA"/>
</dbReference>
<evidence type="ECO:0000313" key="1">
    <source>
        <dbReference type="EMBL" id="RHY12265.1"/>
    </source>
</evidence>
<dbReference type="Proteomes" id="UP000265427">
    <property type="component" value="Unassembled WGS sequence"/>
</dbReference>
<dbReference type="Proteomes" id="UP000286510">
    <property type="component" value="Unassembled WGS sequence"/>
</dbReference>
<sequence length="219" mass="24789">MELSFREGLAFGWEESAVDRSSWSDVSEAALKRLEVAKEKFTTFAAMPATRDGSYHQVLSPSDHLTEVTWSRFKKYCEECGWLARRRKATDAEKQQARETRKAAVYFVDAKLRHVTMTAKRKLMQEVVSPQHMMSMEKKPRVGAGVKCKQCDREALLKNYGFCGHHRPTLTKSEAAIDQLSYSAAEDKPTIAENYTRNYLSTVDVAVEAAMLLAELIVA</sequence>
<dbReference type="EMBL" id="QUSZ01004880">
    <property type="protein sequence ID" value="RHY12265.1"/>
    <property type="molecule type" value="Genomic_DNA"/>
</dbReference>
<evidence type="ECO:0000313" key="14">
    <source>
        <dbReference type="Proteomes" id="UP000286510"/>
    </source>
</evidence>
<dbReference type="EMBL" id="QUTC01010987">
    <property type="protein sequence ID" value="RHY39531.1"/>
    <property type="molecule type" value="Genomic_DNA"/>
</dbReference>
<evidence type="ECO:0000313" key="10">
    <source>
        <dbReference type="Proteomes" id="UP000266196"/>
    </source>
</evidence>
<dbReference type="Proteomes" id="UP000266239">
    <property type="component" value="Unassembled WGS sequence"/>
</dbReference>
<dbReference type="EMBL" id="QUTB01005338">
    <property type="protein sequence ID" value="RHY56067.1"/>
    <property type="molecule type" value="Genomic_DNA"/>
</dbReference>
<protein>
    <submittedName>
        <fullName evidence="1">Uncharacterized protein</fullName>
    </submittedName>
</protein>
<evidence type="ECO:0000313" key="11">
    <source>
        <dbReference type="Proteomes" id="UP000266239"/>
    </source>
</evidence>
<dbReference type="VEuPathDB" id="FungiDB:H257_15769"/>
<evidence type="ECO:0000313" key="7">
    <source>
        <dbReference type="EMBL" id="RHZ27442.1"/>
    </source>
</evidence>
<accession>A0A397B163</accession>
<evidence type="ECO:0000313" key="9">
    <source>
        <dbReference type="Proteomes" id="UP000265716"/>
    </source>
</evidence>
<dbReference type="EMBL" id="QUTE01016431">
    <property type="protein sequence ID" value="RHY97005.1"/>
    <property type="molecule type" value="Genomic_DNA"/>
</dbReference>
<organism evidence="1 8">
    <name type="scientific">Aphanomyces astaci</name>
    <name type="common">Crayfish plague agent</name>
    <dbReference type="NCBI Taxonomy" id="112090"/>
    <lineage>
        <taxon>Eukaryota</taxon>
        <taxon>Sar</taxon>
        <taxon>Stramenopiles</taxon>
        <taxon>Oomycota</taxon>
        <taxon>Saprolegniomycetes</taxon>
        <taxon>Saprolegniales</taxon>
        <taxon>Verrucalvaceae</taxon>
        <taxon>Aphanomyces</taxon>
    </lineage>
</organism>
<evidence type="ECO:0000313" key="2">
    <source>
        <dbReference type="EMBL" id="RHY38084.1"/>
    </source>
</evidence>
<dbReference type="Proteomes" id="UP000265716">
    <property type="component" value="Unassembled WGS sequence"/>
</dbReference>
<comment type="caution">
    <text evidence="1">The sequence shown here is derived from an EMBL/GenBank/DDBJ whole genome shotgun (WGS) entry which is preliminary data.</text>
</comment>
<dbReference type="Proteomes" id="UP000266643">
    <property type="component" value="Unassembled WGS sequence"/>
</dbReference>
<dbReference type="Proteomes" id="UP000266196">
    <property type="component" value="Unassembled WGS sequence"/>
</dbReference>